<dbReference type="Proteomes" id="UP000541185">
    <property type="component" value="Unassembled WGS sequence"/>
</dbReference>
<dbReference type="InterPro" id="IPR012340">
    <property type="entry name" value="NA-bd_OB-fold"/>
</dbReference>
<accession>A0A848H8V4</accession>
<sequence length="145" mass="15605">MQVFGNVATDPVRKESKASGKGYFEFRLAESHRALEREPATFYTCRVMKDADPHLAKGDFVKVTGRLKTDFYLSREGKPTGTLLIIAFEAAKISKPLPATAVGSPTEVAAASKTKAMTPTAHEVATSVPASAQTATQAMLVDWTD</sequence>
<evidence type="ECO:0000313" key="4">
    <source>
        <dbReference type="Proteomes" id="UP000541185"/>
    </source>
</evidence>
<dbReference type="CDD" id="cd04496">
    <property type="entry name" value="SSB_OBF"/>
    <property type="match status" value="1"/>
</dbReference>
<protein>
    <submittedName>
        <fullName evidence="3">Single-stranded DNA-binding protein</fullName>
    </submittedName>
</protein>
<evidence type="ECO:0000313" key="3">
    <source>
        <dbReference type="EMBL" id="NML45939.1"/>
    </source>
</evidence>
<dbReference type="EMBL" id="JABBFX010000002">
    <property type="protein sequence ID" value="NML45939.1"/>
    <property type="molecule type" value="Genomic_DNA"/>
</dbReference>
<comment type="caution">
    <text evidence="3">The sequence shown here is derived from an EMBL/GenBank/DDBJ whole genome shotgun (WGS) entry which is preliminary data.</text>
</comment>
<proteinExistence type="predicted"/>
<keyword evidence="1 2" id="KW-0238">DNA-binding</keyword>
<dbReference type="SUPFAM" id="SSF50249">
    <property type="entry name" value="Nucleic acid-binding proteins"/>
    <property type="match status" value="1"/>
</dbReference>
<gene>
    <name evidence="3" type="ORF">HHL11_19475</name>
</gene>
<dbReference type="RefSeq" id="WP_169420241.1">
    <property type="nucleotide sequence ID" value="NZ_JABBFX010000002.1"/>
</dbReference>
<evidence type="ECO:0000256" key="1">
    <source>
        <dbReference type="ARBA" id="ARBA00023125"/>
    </source>
</evidence>
<organism evidence="3 4">
    <name type="scientific">Ramlibacter agri</name>
    <dbReference type="NCBI Taxonomy" id="2728837"/>
    <lineage>
        <taxon>Bacteria</taxon>
        <taxon>Pseudomonadati</taxon>
        <taxon>Pseudomonadota</taxon>
        <taxon>Betaproteobacteria</taxon>
        <taxon>Burkholderiales</taxon>
        <taxon>Comamonadaceae</taxon>
        <taxon>Ramlibacter</taxon>
    </lineage>
</organism>
<dbReference type="PROSITE" id="PS50935">
    <property type="entry name" value="SSB"/>
    <property type="match status" value="1"/>
</dbReference>
<dbReference type="InterPro" id="IPR000424">
    <property type="entry name" value="Primosome_PriB/ssb"/>
</dbReference>
<dbReference type="Pfam" id="PF00436">
    <property type="entry name" value="SSB"/>
    <property type="match status" value="1"/>
</dbReference>
<evidence type="ECO:0000256" key="2">
    <source>
        <dbReference type="PROSITE-ProRule" id="PRU00252"/>
    </source>
</evidence>
<name>A0A848H8V4_9BURK</name>
<dbReference type="GO" id="GO:0003697">
    <property type="term" value="F:single-stranded DNA binding"/>
    <property type="evidence" value="ECO:0007669"/>
    <property type="project" value="InterPro"/>
</dbReference>
<reference evidence="3 4" key="1">
    <citation type="submission" date="2020-04" db="EMBL/GenBank/DDBJ databases">
        <title>Ramlibacter sp. G-1-2-2 isolated from soil.</title>
        <authorList>
            <person name="Dahal R.H."/>
        </authorList>
    </citation>
    <scope>NUCLEOTIDE SEQUENCE [LARGE SCALE GENOMIC DNA]</scope>
    <source>
        <strain evidence="3 4">G-1-2-2</strain>
    </source>
</reference>
<keyword evidence="4" id="KW-1185">Reference proteome</keyword>
<dbReference type="AlphaFoldDB" id="A0A848H8V4"/>
<dbReference type="Gene3D" id="2.40.50.140">
    <property type="entry name" value="Nucleic acid-binding proteins"/>
    <property type="match status" value="1"/>
</dbReference>